<reference evidence="1 2" key="1">
    <citation type="submission" date="2015-03" db="EMBL/GenBank/DDBJ databases">
        <authorList>
            <consortium name="Pathogen Informatics"/>
        </authorList>
    </citation>
    <scope>NUCLEOTIDE SEQUENCE [LARGE SCALE GENOMIC DNA]</scope>
    <source>
        <strain evidence="1 2">SMRU737</strain>
    </source>
</reference>
<proteinExistence type="predicted"/>
<sequence length="50" mass="5903">MANKEFKNSYIDRKKLSSSLKTLMTQQAIERAELAESQRKELEKFLKDLL</sequence>
<evidence type="ECO:0000313" key="2">
    <source>
        <dbReference type="Proteomes" id="UP000048179"/>
    </source>
</evidence>
<evidence type="ECO:0000313" key="1">
    <source>
        <dbReference type="EMBL" id="CEY67748.1"/>
    </source>
</evidence>
<protein>
    <submittedName>
        <fullName evidence="1">Uncharacterized protein</fullName>
    </submittedName>
</protein>
<dbReference type="RefSeq" id="WP_001284373.1">
    <property type="nucleotide sequence ID" value="NZ_CFGT01000055.1"/>
</dbReference>
<accession>A0A2P0A3N6</accession>
<dbReference type="EMBL" id="CFGT01000055">
    <property type="protein sequence ID" value="CEY67748.1"/>
    <property type="molecule type" value="Genomic_DNA"/>
</dbReference>
<organism evidence="1 2">
    <name type="scientific">Streptococcus pseudopneumoniae</name>
    <dbReference type="NCBI Taxonomy" id="257758"/>
    <lineage>
        <taxon>Bacteria</taxon>
        <taxon>Bacillati</taxon>
        <taxon>Bacillota</taxon>
        <taxon>Bacilli</taxon>
        <taxon>Lactobacillales</taxon>
        <taxon>Streptococcaceae</taxon>
        <taxon>Streptococcus</taxon>
    </lineage>
</organism>
<dbReference type="Proteomes" id="UP000048179">
    <property type="component" value="Unassembled WGS sequence"/>
</dbReference>
<dbReference type="AlphaFoldDB" id="A0A2P0A3N6"/>
<name>A0A2P0A3N6_9STRE</name>
<gene>
    <name evidence="1" type="ORF">ERS020247_02215</name>
</gene>